<organism evidence="1 2">
    <name type="scientific">Staurois parvus</name>
    <dbReference type="NCBI Taxonomy" id="386267"/>
    <lineage>
        <taxon>Eukaryota</taxon>
        <taxon>Metazoa</taxon>
        <taxon>Chordata</taxon>
        <taxon>Craniata</taxon>
        <taxon>Vertebrata</taxon>
        <taxon>Euteleostomi</taxon>
        <taxon>Amphibia</taxon>
        <taxon>Batrachia</taxon>
        <taxon>Anura</taxon>
        <taxon>Neobatrachia</taxon>
        <taxon>Ranoidea</taxon>
        <taxon>Ranidae</taxon>
        <taxon>Staurois</taxon>
    </lineage>
</organism>
<keyword evidence="2" id="KW-1185">Reference proteome</keyword>
<evidence type="ECO:0000313" key="2">
    <source>
        <dbReference type="Proteomes" id="UP001162483"/>
    </source>
</evidence>
<accession>A0ABN9CAG9</accession>
<proteinExistence type="predicted"/>
<dbReference type="Proteomes" id="UP001162483">
    <property type="component" value="Unassembled WGS sequence"/>
</dbReference>
<comment type="caution">
    <text evidence="1">The sequence shown here is derived from an EMBL/GenBank/DDBJ whole genome shotgun (WGS) entry which is preliminary data.</text>
</comment>
<evidence type="ECO:0000313" key="1">
    <source>
        <dbReference type="EMBL" id="CAI9556963.1"/>
    </source>
</evidence>
<sequence>MSRLTTVKTMVTCSSLISLFSRLTSPCPPNNRCSRSSNAMLLSSS</sequence>
<protein>
    <submittedName>
        <fullName evidence="1">Uncharacterized protein</fullName>
    </submittedName>
</protein>
<name>A0ABN9CAG9_9NEOB</name>
<dbReference type="EMBL" id="CATNWA010008838">
    <property type="protein sequence ID" value="CAI9556963.1"/>
    <property type="molecule type" value="Genomic_DNA"/>
</dbReference>
<gene>
    <name evidence="1" type="ORF">SPARVUS_LOCUS4615665</name>
</gene>
<reference evidence="1" key="1">
    <citation type="submission" date="2023-05" db="EMBL/GenBank/DDBJ databases">
        <authorList>
            <person name="Stuckert A."/>
        </authorList>
    </citation>
    <scope>NUCLEOTIDE SEQUENCE</scope>
</reference>